<dbReference type="AlphaFoldDB" id="A0A8J7JYJ6"/>
<keyword evidence="1" id="KW-0812">Transmembrane</keyword>
<proteinExistence type="predicted"/>
<feature type="transmembrane region" description="Helical" evidence="1">
    <location>
        <begin position="79"/>
        <end position="102"/>
    </location>
</feature>
<dbReference type="EMBL" id="JADEWL010000003">
    <property type="protein sequence ID" value="MBE9211381.1"/>
    <property type="molecule type" value="Genomic_DNA"/>
</dbReference>
<feature type="transmembrane region" description="Helical" evidence="1">
    <location>
        <begin position="6"/>
        <end position="29"/>
    </location>
</feature>
<dbReference type="Proteomes" id="UP000620559">
    <property type="component" value="Unassembled WGS sequence"/>
</dbReference>
<dbReference type="InterPro" id="IPR013901">
    <property type="entry name" value="Anthrone_oxy"/>
</dbReference>
<dbReference type="RefSeq" id="WP_193916219.1">
    <property type="nucleotide sequence ID" value="NZ_JADEWL010000003.1"/>
</dbReference>
<sequence length="155" mass="17344">MQLIVLQSIALIMTGLMVGNELAVSAFVHPQLNQLEDKCHAASTKALARIYGSIMPFWYVTTLILTIGIAFILQHHRSALFFTTIAAIIWSLLILFTIVKLVPINNKIGQMSLEKLPDGWKDLRKRWDRLHAIRVGFLVIALICLTVACQISTSC</sequence>
<name>A0A8J7JYJ6_9CYAN</name>
<comment type="caution">
    <text evidence="2">The sequence shown here is derived from an EMBL/GenBank/DDBJ whole genome shotgun (WGS) entry which is preliminary data.</text>
</comment>
<accession>A0A8J7JYJ6</accession>
<evidence type="ECO:0000313" key="2">
    <source>
        <dbReference type="EMBL" id="MBE9211381.1"/>
    </source>
</evidence>
<reference evidence="2" key="1">
    <citation type="submission" date="2020-10" db="EMBL/GenBank/DDBJ databases">
        <authorList>
            <person name="Castelo-Branco R."/>
            <person name="Eusebio N."/>
            <person name="Adriana R."/>
            <person name="Vieira A."/>
            <person name="Brugerolle De Fraissinette N."/>
            <person name="Rezende De Castro R."/>
            <person name="Schneider M.P."/>
            <person name="Vasconcelos V."/>
            <person name="Leao P.N."/>
        </authorList>
    </citation>
    <scope>NUCLEOTIDE SEQUENCE</scope>
    <source>
        <strain evidence="2">LEGE 06105</strain>
    </source>
</reference>
<feature type="transmembrane region" description="Helical" evidence="1">
    <location>
        <begin position="50"/>
        <end position="73"/>
    </location>
</feature>
<keyword evidence="1" id="KW-0472">Membrane</keyword>
<dbReference type="Pfam" id="PF08592">
    <property type="entry name" value="Anthrone_oxy"/>
    <property type="match status" value="1"/>
</dbReference>
<organism evidence="2 3">
    <name type="scientific">Plectonema cf. radiosum LEGE 06105</name>
    <dbReference type="NCBI Taxonomy" id="945769"/>
    <lineage>
        <taxon>Bacteria</taxon>
        <taxon>Bacillati</taxon>
        <taxon>Cyanobacteriota</taxon>
        <taxon>Cyanophyceae</taxon>
        <taxon>Oscillatoriophycideae</taxon>
        <taxon>Oscillatoriales</taxon>
        <taxon>Microcoleaceae</taxon>
        <taxon>Plectonema</taxon>
    </lineage>
</organism>
<evidence type="ECO:0000313" key="3">
    <source>
        <dbReference type="Proteomes" id="UP000620559"/>
    </source>
</evidence>
<gene>
    <name evidence="2" type="ORF">IQ247_01380</name>
</gene>
<evidence type="ECO:0000256" key="1">
    <source>
        <dbReference type="SAM" id="Phobius"/>
    </source>
</evidence>
<protein>
    <submittedName>
        <fullName evidence="2">DUF1772 domain-containing protein</fullName>
    </submittedName>
</protein>
<keyword evidence="3" id="KW-1185">Reference proteome</keyword>
<keyword evidence="1" id="KW-1133">Transmembrane helix</keyword>
<feature type="transmembrane region" description="Helical" evidence="1">
    <location>
        <begin position="132"/>
        <end position="153"/>
    </location>
</feature>